<sequence>MKESDVDGVLSAIGTNKRRLFPEERQQLMSTIDCCVDSATLNGFLAGDEERAEFYGSDGWCALSKQPIPVGSTRGDHRNKVAQRIYEIRNRIVHTKSEHNELESPLLPFDPEVAVLEHDLDLVRFLAQKTLIASAHPIDSSLPEPREQSN</sequence>
<organism evidence="1">
    <name type="scientific">uncultured Chloroflexia bacterium</name>
    <dbReference type="NCBI Taxonomy" id="1672391"/>
    <lineage>
        <taxon>Bacteria</taxon>
        <taxon>Bacillati</taxon>
        <taxon>Chloroflexota</taxon>
        <taxon>Chloroflexia</taxon>
        <taxon>environmental samples</taxon>
    </lineage>
</organism>
<dbReference type="EMBL" id="CADCTR010003162">
    <property type="protein sequence ID" value="CAA9385207.1"/>
    <property type="molecule type" value="Genomic_DNA"/>
</dbReference>
<name>A0A6J4NK49_9CHLR</name>
<gene>
    <name evidence="1" type="ORF">AVDCRST_MAG93-9416</name>
</gene>
<proteinExistence type="predicted"/>
<dbReference type="AlphaFoldDB" id="A0A6J4NK49"/>
<protein>
    <submittedName>
        <fullName evidence="1">Uncharacterized protein</fullName>
    </submittedName>
</protein>
<accession>A0A6J4NK49</accession>
<evidence type="ECO:0000313" key="1">
    <source>
        <dbReference type="EMBL" id="CAA9385207.1"/>
    </source>
</evidence>
<reference evidence="1" key="1">
    <citation type="submission" date="2020-02" db="EMBL/GenBank/DDBJ databases">
        <authorList>
            <person name="Meier V. D."/>
        </authorList>
    </citation>
    <scope>NUCLEOTIDE SEQUENCE</scope>
    <source>
        <strain evidence="1">AVDCRST_MAG93</strain>
    </source>
</reference>